<dbReference type="InterPro" id="IPR050250">
    <property type="entry name" value="Macrolide_Exporter_MacB"/>
</dbReference>
<keyword evidence="11" id="KW-1185">Reference proteome</keyword>
<evidence type="ECO:0000313" key="10">
    <source>
        <dbReference type="EMBL" id="MBB6075121.1"/>
    </source>
</evidence>
<evidence type="ECO:0000313" key="11">
    <source>
        <dbReference type="Proteomes" id="UP000591537"/>
    </source>
</evidence>
<feature type="transmembrane region" description="Helical" evidence="7">
    <location>
        <begin position="687"/>
        <end position="717"/>
    </location>
</feature>
<sequence>MSAVWKAARSAVRRRRLQTVVIALVVLLSTATMVIAMGLLDSASRPFDRAFDKQRGAHAVAAFDLDKVSADQVSATARRSGVEAHAGPFDQTSVSLAPGSVSFLPGPLTVVGRGEAGGSVDRVHVWNGRWATKPGEIVVNQTPPFSGGAPFPLGGKVVTPQGTKLTIVGYAYTMSRTADAWVTPEQMKALHPTARQMMYRFSSASTEADVAQGIGQATAGLPKGSLVATQSYLTIKKDVASGPGVYVPFLMVFGVLGVIVAVMIVANVISGAVVSGFRHIGVLKSLGFTPRQVVGVYLLMVSLPAVLGCALGAVGGVLATDPLLTSAFQGTGMDLSGVAVSWWVPVAALVGMPLLVVLAAALPALRAHRLSAAEAISAGSAPHRGRALWIQRRLGGSSLPRSVSLGLGLPFARPARTAMTLVAVLLGVTTATFATGLASTVNEFGKAGDHTSGAQLIVQPGQPQFGETAPKLDDPQTEKVLRSLKGTESVTVDVHVPVSITSSKKVVAEFWRGDTSARDFRDQIVKGHWIEGPGQVAASTAFLRDRGLQIGDRLTMEVGGKPARVTVVASLMSQRDLLYADWRALSALDVDVTKLNSRFQYLVQVSPGTNIAQYTDAVRAADPGLYARPNSDSSTFEASVISLSVVLTLMLVTVAGLGVFNTVVLNTRERRRDLATLQSLGMTPRQVIGMTVTSMAAVGAIGGVLGLPLGVLAHRAIMPIAGEAAKVDLPARMLDVWHAPVLLLLGLAGITIAVLGAFFPARSTTRMATAEALRSE</sequence>
<dbReference type="PANTHER" id="PTHR30572:SF4">
    <property type="entry name" value="ABC TRANSPORTER PERMEASE YTRF"/>
    <property type="match status" value="1"/>
</dbReference>
<gene>
    <name evidence="10" type="ORF">HNR57_001005</name>
</gene>
<feature type="domain" description="ABC3 transporter permease C-terminal" evidence="8">
    <location>
        <begin position="251"/>
        <end position="370"/>
    </location>
</feature>
<dbReference type="RefSeq" id="WP_184556399.1">
    <property type="nucleotide sequence ID" value="NZ_BAAARS010000001.1"/>
</dbReference>
<dbReference type="GO" id="GO:0005886">
    <property type="term" value="C:plasma membrane"/>
    <property type="evidence" value="ECO:0007669"/>
    <property type="project" value="UniProtKB-SubCell"/>
</dbReference>
<evidence type="ECO:0000256" key="4">
    <source>
        <dbReference type="ARBA" id="ARBA00022989"/>
    </source>
</evidence>
<evidence type="ECO:0000256" key="1">
    <source>
        <dbReference type="ARBA" id="ARBA00004651"/>
    </source>
</evidence>
<feature type="transmembrane region" description="Helical" evidence="7">
    <location>
        <begin position="245"/>
        <end position="274"/>
    </location>
</feature>
<proteinExistence type="inferred from homology"/>
<feature type="transmembrane region" description="Helical" evidence="7">
    <location>
        <begin position="340"/>
        <end position="362"/>
    </location>
</feature>
<evidence type="ECO:0000256" key="3">
    <source>
        <dbReference type="ARBA" id="ARBA00022692"/>
    </source>
</evidence>
<dbReference type="Proteomes" id="UP000591537">
    <property type="component" value="Unassembled WGS sequence"/>
</dbReference>
<feature type="transmembrane region" description="Helical" evidence="7">
    <location>
        <begin position="418"/>
        <end position="438"/>
    </location>
</feature>
<dbReference type="Pfam" id="PF02687">
    <property type="entry name" value="FtsX"/>
    <property type="match status" value="2"/>
</dbReference>
<dbReference type="PANTHER" id="PTHR30572">
    <property type="entry name" value="MEMBRANE COMPONENT OF TRANSPORTER-RELATED"/>
    <property type="match status" value="1"/>
</dbReference>
<name>A0A7W9T823_9ACTN</name>
<dbReference type="InterPro" id="IPR003838">
    <property type="entry name" value="ABC3_permease_C"/>
</dbReference>
<organism evidence="10 11">
    <name type="scientific">Streptomyces paradoxus</name>
    <dbReference type="NCBI Taxonomy" id="66375"/>
    <lineage>
        <taxon>Bacteria</taxon>
        <taxon>Bacillati</taxon>
        <taxon>Actinomycetota</taxon>
        <taxon>Actinomycetes</taxon>
        <taxon>Kitasatosporales</taxon>
        <taxon>Streptomycetaceae</taxon>
        <taxon>Streptomyces</taxon>
    </lineage>
</organism>
<comment type="similarity">
    <text evidence="6">Belongs to the ABC-4 integral membrane protein family.</text>
</comment>
<evidence type="ECO:0000256" key="2">
    <source>
        <dbReference type="ARBA" id="ARBA00022475"/>
    </source>
</evidence>
<protein>
    <submittedName>
        <fullName evidence="10">Putative ABC transport system permease protein</fullName>
    </submittedName>
</protein>
<dbReference type="EMBL" id="JACHGV010000001">
    <property type="protein sequence ID" value="MBB6075121.1"/>
    <property type="molecule type" value="Genomic_DNA"/>
</dbReference>
<feature type="transmembrane region" description="Helical" evidence="7">
    <location>
        <begin position="640"/>
        <end position="666"/>
    </location>
</feature>
<evidence type="ECO:0000256" key="5">
    <source>
        <dbReference type="ARBA" id="ARBA00023136"/>
    </source>
</evidence>
<keyword evidence="3 7" id="KW-0812">Transmembrane</keyword>
<evidence type="ECO:0000259" key="9">
    <source>
        <dbReference type="Pfam" id="PF12704"/>
    </source>
</evidence>
<feature type="domain" description="MacB-like periplasmic core" evidence="9">
    <location>
        <begin position="417"/>
        <end position="620"/>
    </location>
</feature>
<feature type="transmembrane region" description="Helical" evidence="7">
    <location>
        <begin position="295"/>
        <end position="320"/>
    </location>
</feature>
<keyword evidence="2" id="KW-1003">Cell membrane</keyword>
<comment type="caution">
    <text evidence="10">The sequence shown here is derived from an EMBL/GenBank/DDBJ whole genome shotgun (WGS) entry which is preliminary data.</text>
</comment>
<dbReference type="InterPro" id="IPR025857">
    <property type="entry name" value="MacB_PCD"/>
</dbReference>
<evidence type="ECO:0000256" key="7">
    <source>
        <dbReference type="SAM" id="Phobius"/>
    </source>
</evidence>
<accession>A0A7W9T823</accession>
<dbReference type="GO" id="GO:0022857">
    <property type="term" value="F:transmembrane transporter activity"/>
    <property type="evidence" value="ECO:0007669"/>
    <property type="project" value="TreeGrafter"/>
</dbReference>
<evidence type="ECO:0000256" key="6">
    <source>
        <dbReference type="ARBA" id="ARBA00038076"/>
    </source>
</evidence>
<feature type="transmembrane region" description="Helical" evidence="7">
    <location>
        <begin position="737"/>
        <end position="759"/>
    </location>
</feature>
<keyword evidence="4 7" id="KW-1133">Transmembrane helix</keyword>
<comment type="subcellular location">
    <subcellularLocation>
        <location evidence="1">Cell membrane</location>
        <topology evidence="1">Multi-pass membrane protein</topology>
    </subcellularLocation>
</comment>
<dbReference type="Pfam" id="PF12704">
    <property type="entry name" value="MacB_PCD"/>
    <property type="match status" value="1"/>
</dbReference>
<feature type="domain" description="ABC3 transporter permease C-terminal" evidence="8">
    <location>
        <begin position="646"/>
        <end position="767"/>
    </location>
</feature>
<keyword evidence="5 7" id="KW-0472">Membrane</keyword>
<dbReference type="AlphaFoldDB" id="A0A7W9T823"/>
<reference evidence="10 11" key="1">
    <citation type="submission" date="2020-08" db="EMBL/GenBank/DDBJ databases">
        <title>Genomic Encyclopedia of Type Strains, Phase IV (KMG-IV): sequencing the most valuable type-strain genomes for metagenomic binning, comparative biology and taxonomic classification.</title>
        <authorList>
            <person name="Goeker M."/>
        </authorList>
    </citation>
    <scope>NUCLEOTIDE SEQUENCE [LARGE SCALE GENOMIC DNA]</scope>
    <source>
        <strain evidence="10 11">DSM 43350</strain>
    </source>
</reference>
<evidence type="ECO:0000259" key="8">
    <source>
        <dbReference type="Pfam" id="PF02687"/>
    </source>
</evidence>